<organism evidence="2 3">
    <name type="scientific">Streptomyces microflavus</name>
    <name type="common">Streptomyces lipmanii</name>
    <dbReference type="NCBI Taxonomy" id="1919"/>
    <lineage>
        <taxon>Bacteria</taxon>
        <taxon>Bacillati</taxon>
        <taxon>Actinomycetota</taxon>
        <taxon>Actinomycetes</taxon>
        <taxon>Kitasatosporales</taxon>
        <taxon>Streptomycetaceae</taxon>
        <taxon>Streptomyces</taxon>
    </lineage>
</organism>
<geneLocation type="plasmid" evidence="2 3">
    <name>unnamed1</name>
</geneLocation>
<evidence type="ECO:0000313" key="2">
    <source>
        <dbReference type="EMBL" id="QKW47851.1"/>
    </source>
</evidence>
<name>A0A7H8N0G2_STRMI</name>
<dbReference type="AlphaFoldDB" id="A0A7H8N0G2"/>
<keyword evidence="4" id="KW-1185">Reference proteome</keyword>
<proteinExistence type="predicted"/>
<reference evidence="2 3" key="1">
    <citation type="submission" date="2020-06" db="EMBL/GenBank/DDBJ databases">
        <title>Genome mining for natural products.</title>
        <authorList>
            <person name="Zhang B."/>
            <person name="Shi J."/>
            <person name="Ge H."/>
        </authorList>
    </citation>
    <scope>NUCLEOTIDE SEQUENCE [LARGE SCALE GENOMIC DNA]</scope>
    <source>
        <strain evidence="2 3">NA06532</strain>
        <plasmid evidence="2 3">unnamed1</plasmid>
    </source>
</reference>
<gene>
    <name evidence="1" type="ORF">ABR748_31725</name>
    <name evidence="2" type="ORF">HUT09_35535</name>
</gene>
<dbReference type="EMBL" id="CP054927">
    <property type="protein sequence ID" value="QKW47851.1"/>
    <property type="molecule type" value="Genomic_DNA"/>
</dbReference>
<evidence type="ECO:0000313" key="4">
    <source>
        <dbReference type="Proteomes" id="UP001456562"/>
    </source>
</evidence>
<dbReference type="GeneID" id="87636582"/>
<protein>
    <submittedName>
        <fullName evidence="2">Uncharacterized protein</fullName>
    </submittedName>
</protein>
<sequence>MVPADRDTLVRRWYVRQIRLDSEGTVRPERIETEAFARPTDTYAR</sequence>
<dbReference type="RefSeq" id="WP_176145727.1">
    <property type="nucleotide sequence ID" value="NZ_CP054927.1"/>
</dbReference>
<dbReference type="Proteomes" id="UP001456562">
    <property type="component" value="Unassembled WGS sequence"/>
</dbReference>
<evidence type="ECO:0000313" key="1">
    <source>
        <dbReference type="EMBL" id="MER0428746.1"/>
    </source>
</evidence>
<evidence type="ECO:0000313" key="3">
    <source>
        <dbReference type="Proteomes" id="UP000509345"/>
    </source>
</evidence>
<accession>A0A7H8N0G2</accession>
<keyword evidence="2" id="KW-0614">Plasmid</keyword>
<dbReference type="EMBL" id="JBEJUE010000042">
    <property type="protein sequence ID" value="MER0428746.1"/>
    <property type="molecule type" value="Genomic_DNA"/>
</dbReference>
<dbReference type="Proteomes" id="UP000509345">
    <property type="component" value="Plasmid unnamed1"/>
</dbReference>
<reference evidence="1 4" key="2">
    <citation type="submission" date="2024-01" db="EMBL/GenBank/DDBJ databases">
        <title>Metagenomic exploration of the rhizosphere soil microbial community and their significance in facilitating the development of wild simulated ginseng.</title>
        <authorList>
            <person name="Huang J."/>
        </authorList>
    </citation>
    <scope>NUCLEOTIDE SEQUENCE [LARGE SCALE GENOMIC DNA]</scope>
    <source>
        <strain evidence="1 4">WY141</strain>
    </source>
</reference>